<name>A0A1I5YW00_9BACI</name>
<dbReference type="PANTHER" id="PTHR33744">
    <property type="entry name" value="CARBOHYDRATE DIACID REGULATOR"/>
    <property type="match status" value="1"/>
</dbReference>
<accession>A0A1I5YW00</accession>
<dbReference type="Gene3D" id="1.10.10.2840">
    <property type="entry name" value="PucR C-terminal helix-turn-helix domain"/>
    <property type="match status" value="1"/>
</dbReference>
<feature type="domain" description="Purine catabolism PurC-like" evidence="2">
    <location>
        <begin position="16"/>
        <end position="133"/>
    </location>
</feature>
<dbReference type="InterPro" id="IPR025736">
    <property type="entry name" value="PucR_C-HTH_dom"/>
</dbReference>
<evidence type="ECO:0000256" key="1">
    <source>
        <dbReference type="ARBA" id="ARBA00006754"/>
    </source>
</evidence>
<organism evidence="5 6">
    <name type="scientific">Priestia endophytica DSM 13796</name>
    <dbReference type="NCBI Taxonomy" id="1121089"/>
    <lineage>
        <taxon>Bacteria</taxon>
        <taxon>Bacillati</taxon>
        <taxon>Bacillota</taxon>
        <taxon>Bacilli</taxon>
        <taxon>Bacillales</taxon>
        <taxon>Bacillaceae</taxon>
        <taxon>Priestia</taxon>
    </lineage>
</organism>
<gene>
    <name evidence="5" type="ORF">SAMN02745910_01609</name>
</gene>
<dbReference type="InterPro" id="IPR042070">
    <property type="entry name" value="PucR_C-HTH_sf"/>
</dbReference>
<evidence type="ECO:0000313" key="6">
    <source>
        <dbReference type="Proteomes" id="UP000182762"/>
    </source>
</evidence>
<evidence type="ECO:0000259" key="3">
    <source>
        <dbReference type="Pfam" id="PF13556"/>
    </source>
</evidence>
<dbReference type="Pfam" id="PF07905">
    <property type="entry name" value="PucR"/>
    <property type="match status" value="1"/>
</dbReference>
<dbReference type="InterPro" id="IPR051448">
    <property type="entry name" value="CdaR-like_regulators"/>
</dbReference>
<feature type="domain" description="PucR C-terminal helix-turn-helix" evidence="3">
    <location>
        <begin position="485"/>
        <end position="543"/>
    </location>
</feature>
<dbReference type="EMBL" id="FOXX01000003">
    <property type="protein sequence ID" value="SFQ48382.1"/>
    <property type="molecule type" value="Genomic_DNA"/>
</dbReference>
<evidence type="ECO:0000259" key="2">
    <source>
        <dbReference type="Pfam" id="PF07905"/>
    </source>
</evidence>
<dbReference type="PANTHER" id="PTHR33744:SF1">
    <property type="entry name" value="DNA-BINDING TRANSCRIPTIONAL ACTIVATOR ADER"/>
    <property type="match status" value="1"/>
</dbReference>
<keyword evidence="6" id="KW-1185">Reference proteome</keyword>
<evidence type="ECO:0000313" key="5">
    <source>
        <dbReference type="EMBL" id="SFQ48382.1"/>
    </source>
</evidence>
<comment type="caution">
    <text evidence="5">The sequence shown here is derived from an EMBL/GenBank/DDBJ whole genome shotgun (WGS) entry which is preliminary data.</text>
</comment>
<dbReference type="InterPro" id="IPR041522">
    <property type="entry name" value="CdaR_GGDEF"/>
</dbReference>
<dbReference type="Pfam" id="PF13556">
    <property type="entry name" value="HTH_30"/>
    <property type="match status" value="1"/>
</dbReference>
<dbReference type="Pfam" id="PF17853">
    <property type="entry name" value="GGDEF_2"/>
    <property type="match status" value="1"/>
</dbReference>
<proteinExistence type="inferred from homology"/>
<dbReference type="Proteomes" id="UP000182762">
    <property type="component" value="Unassembled WGS sequence"/>
</dbReference>
<evidence type="ECO:0000259" key="4">
    <source>
        <dbReference type="Pfam" id="PF17853"/>
    </source>
</evidence>
<sequence>MFMFFKERGENVKVKDVLELPSLEEAFTLAGHSGLYRNVQHVNMMDAPDIIHYLSKDDLLLTTAYHFKDDPSALLSLIRKMHERNCAGLCVKTKRFLKELPSDVLALANKLSFPIIEIPESVALGDVVNNTLGTILNTRTNELQQAIHAHQQFTNHVLSGRSIDELLQNLSLMIGYPVLLLNQHFKLLTQTHYDEKASESSKKWNTQNTSFFLKKTPYSCFSIRDTHEVFSAFPVPTHEKRCGSLLVKENLAKLDQGKILMIEQAANVIAFELMKESALKQYERRAKNEFFTNFVDGKFTSRDEIRNRTKEFGLNCEQKYILIATKLDRNEKGISFTAHQMETDVVYEFLEEELESIPWPCHFFLKGTIGVIFVEVNDRWIGLHETIISALQHIQKGVLASFQRTISFGISSITQNLFEIESAYEEALDALDTGHFSGSMQFIQTYQTKDVTELLRVVPRQDLKKFYDHTLQKLSSHTQDEEQRLLHTLSVFLETHCQISETAKRLYVHRNTVIYRLEKCEELLGKSLKDPDTTLKLRLALRIGTML</sequence>
<protein>
    <submittedName>
        <fullName evidence="5">Purine catabolism regulatory protein</fullName>
    </submittedName>
</protein>
<feature type="domain" description="CdaR GGDEF-like" evidence="4">
    <location>
        <begin position="301"/>
        <end position="432"/>
    </location>
</feature>
<comment type="similarity">
    <text evidence="1">Belongs to the CdaR family.</text>
</comment>
<reference evidence="5 6" key="1">
    <citation type="submission" date="2016-10" db="EMBL/GenBank/DDBJ databases">
        <authorList>
            <person name="Varghese N."/>
            <person name="Submissions S."/>
        </authorList>
    </citation>
    <scope>NUCLEOTIDE SEQUENCE [LARGE SCALE GENOMIC DNA]</scope>
    <source>
        <strain evidence="5 6">DSM 13796</strain>
    </source>
</reference>
<dbReference type="InterPro" id="IPR012914">
    <property type="entry name" value="PucR_dom"/>
</dbReference>